<protein>
    <submittedName>
        <fullName evidence="9">ABC transporter ATP-binding protein</fullName>
    </submittedName>
</protein>
<dbReference type="PANTHER" id="PTHR43297:SF2">
    <property type="entry name" value="DIPEPTIDE TRANSPORT ATP-BINDING PROTEIN DPPD"/>
    <property type="match status" value="1"/>
</dbReference>
<dbReference type="PROSITE" id="PS00211">
    <property type="entry name" value="ABC_TRANSPORTER_1"/>
    <property type="match status" value="1"/>
</dbReference>
<dbReference type="PANTHER" id="PTHR43297">
    <property type="entry name" value="OLIGOPEPTIDE TRANSPORT ATP-BINDING PROTEIN APPD"/>
    <property type="match status" value="1"/>
</dbReference>
<gene>
    <name evidence="9" type="ORF">H6A32_01215</name>
</gene>
<evidence type="ECO:0000256" key="3">
    <source>
        <dbReference type="ARBA" id="ARBA00022448"/>
    </source>
</evidence>
<dbReference type="CDD" id="cd03257">
    <property type="entry name" value="ABC_NikE_OppD_transporters"/>
    <property type="match status" value="1"/>
</dbReference>
<comment type="similarity">
    <text evidence="2">Belongs to the ABC transporter superfamily.</text>
</comment>
<dbReference type="Pfam" id="PF00005">
    <property type="entry name" value="ABC_tran"/>
    <property type="match status" value="1"/>
</dbReference>
<dbReference type="PROSITE" id="PS50893">
    <property type="entry name" value="ABC_TRANSPORTER_2"/>
    <property type="match status" value="1"/>
</dbReference>
<dbReference type="InterPro" id="IPR027417">
    <property type="entry name" value="P-loop_NTPase"/>
</dbReference>
<dbReference type="SUPFAM" id="SSF52540">
    <property type="entry name" value="P-loop containing nucleoside triphosphate hydrolases"/>
    <property type="match status" value="1"/>
</dbReference>
<name>A0ABS2ED77_9FIRM</name>
<dbReference type="InterPro" id="IPR017871">
    <property type="entry name" value="ABC_transporter-like_CS"/>
</dbReference>
<comment type="subcellular location">
    <subcellularLocation>
        <location evidence="1">Cell membrane</location>
        <topology evidence="1">Peripheral membrane protein</topology>
    </subcellularLocation>
</comment>
<dbReference type="RefSeq" id="WP_204863574.1">
    <property type="nucleotide sequence ID" value="NZ_JACJKH010000002.1"/>
</dbReference>
<keyword evidence="3" id="KW-0813">Transport</keyword>
<keyword evidence="7" id="KW-0472">Membrane</keyword>
<dbReference type="Proteomes" id="UP000775686">
    <property type="component" value="Unassembled WGS sequence"/>
</dbReference>
<keyword evidence="10" id="KW-1185">Reference proteome</keyword>
<dbReference type="InterPro" id="IPR003593">
    <property type="entry name" value="AAA+_ATPase"/>
</dbReference>
<dbReference type="Gene3D" id="3.40.50.300">
    <property type="entry name" value="P-loop containing nucleotide triphosphate hydrolases"/>
    <property type="match status" value="1"/>
</dbReference>
<evidence type="ECO:0000256" key="1">
    <source>
        <dbReference type="ARBA" id="ARBA00004202"/>
    </source>
</evidence>
<feature type="domain" description="ABC transporter" evidence="8">
    <location>
        <begin position="5"/>
        <end position="257"/>
    </location>
</feature>
<evidence type="ECO:0000259" key="8">
    <source>
        <dbReference type="PROSITE" id="PS50893"/>
    </source>
</evidence>
<dbReference type="SMART" id="SM00382">
    <property type="entry name" value="AAA"/>
    <property type="match status" value="1"/>
</dbReference>
<dbReference type="InterPro" id="IPR003439">
    <property type="entry name" value="ABC_transporter-like_ATP-bd"/>
</dbReference>
<organism evidence="9 10">
    <name type="scientific">Drancourtella massiliensis</name>
    <dbReference type="NCBI Taxonomy" id="1632013"/>
    <lineage>
        <taxon>Bacteria</taxon>
        <taxon>Bacillati</taxon>
        <taxon>Bacillota</taxon>
        <taxon>Clostridia</taxon>
        <taxon>Eubacteriales</taxon>
        <taxon>Oscillospiraceae</taxon>
        <taxon>Drancourtella</taxon>
    </lineage>
</organism>
<keyword evidence="4" id="KW-1003">Cell membrane</keyword>
<dbReference type="InterPro" id="IPR013563">
    <property type="entry name" value="Oligopep_ABC_C"/>
</dbReference>
<reference evidence="9 10" key="1">
    <citation type="journal article" date="2021" name="Sci. Rep.">
        <title>The distribution of antibiotic resistance genes in chicken gut microbiota commensals.</title>
        <authorList>
            <person name="Juricova H."/>
            <person name="Matiasovicova J."/>
            <person name="Kubasova T."/>
            <person name="Cejkova D."/>
            <person name="Rychlik I."/>
        </authorList>
    </citation>
    <scope>NUCLEOTIDE SEQUENCE [LARGE SCALE GENOMIC DNA]</scope>
    <source>
        <strain evidence="9 10">An770</strain>
    </source>
</reference>
<evidence type="ECO:0000256" key="5">
    <source>
        <dbReference type="ARBA" id="ARBA00022741"/>
    </source>
</evidence>
<evidence type="ECO:0000256" key="2">
    <source>
        <dbReference type="ARBA" id="ARBA00005417"/>
    </source>
</evidence>
<dbReference type="EMBL" id="JACJKH010000002">
    <property type="protein sequence ID" value="MBM6742940.1"/>
    <property type="molecule type" value="Genomic_DNA"/>
</dbReference>
<proteinExistence type="inferred from homology"/>
<evidence type="ECO:0000256" key="7">
    <source>
        <dbReference type="ARBA" id="ARBA00023136"/>
    </source>
</evidence>
<evidence type="ECO:0000256" key="4">
    <source>
        <dbReference type="ARBA" id="ARBA00022475"/>
    </source>
</evidence>
<accession>A0ABS2ED77</accession>
<dbReference type="NCBIfam" id="TIGR01727">
    <property type="entry name" value="oligo_HPY"/>
    <property type="match status" value="1"/>
</dbReference>
<comment type="caution">
    <text evidence="9">The sequence shown here is derived from an EMBL/GenBank/DDBJ whole genome shotgun (WGS) entry which is preliminary data.</text>
</comment>
<keyword evidence="5" id="KW-0547">Nucleotide-binding</keyword>
<dbReference type="Pfam" id="PF08352">
    <property type="entry name" value="oligo_HPY"/>
    <property type="match status" value="1"/>
</dbReference>
<dbReference type="InterPro" id="IPR050388">
    <property type="entry name" value="ABC_Ni/Peptide_Import"/>
</dbReference>
<sequence length="341" mass="37987">MKTLLQVKELAVSYFTYAGEVQAVRGVSFDVEKNQTVAIVGESGCGKTVTAKSIMGLIKKPGIVDENSQILFQGENLVRYTKKQWNNFCGKECGMIFQDALVSLNPTMKVGKQIIENLDNHEPSLSKEEKKARAVEILKLAGIADAEQCLEKYPHELSGGMRQRVMIGMALVTNPKLLIADEPTTALDVTIQAQIMELLKDLQNKLHMSIILITHDLGVVADIADFIVVMYAGKIVERGSCREIFYHASHPYTWALLKSVPRIDYNGQTLVTIEGSIPDMTNPPKGCAFCKRCPYAMHICKEHEPSKWDLGDGHEVSCWLMDERADREGVPFETGRRVGNE</sequence>
<evidence type="ECO:0000313" key="9">
    <source>
        <dbReference type="EMBL" id="MBM6742940.1"/>
    </source>
</evidence>
<keyword evidence="6 9" id="KW-0067">ATP-binding</keyword>
<evidence type="ECO:0000313" key="10">
    <source>
        <dbReference type="Proteomes" id="UP000775686"/>
    </source>
</evidence>
<dbReference type="GO" id="GO:0005524">
    <property type="term" value="F:ATP binding"/>
    <property type="evidence" value="ECO:0007669"/>
    <property type="project" value="UniProtKB-KW"/>
</dbReference>
<evidence type="ECO:0000256" key="6">
    <source>
        <dbReference type="ARBA" id="ARBA00022840"/>
    </source>
</evidence>